<dbReference type="SUPFAM" id="SSF52540">
    <property type="entry name" value="P-loop containing nucleoside triphosphate hydrolases"/>
    <property type="match status" value="1"/>
</dbReference>
<comment type="caution">
    <text evidence="8">The sequence shown here is derived from an EMBL/GenBank/DDBJ whole genome shotgun (WGS) entry which is preliminary data.</text>
</comment>
<evidence type="ECO:0000256" key="3">
    <source>
        <dbReference type="ARBA" id="ARBA00022806"/>
    </source>
</evidence>
<dbReference type="Gene3D" id="3.40.50.300">
    <property type="entry name" value="P-loop containing nucleotide triphosphate hydrolases"/>
    <property type="match status" value="1"/>
</dbReference>
<reference evidence="8" key="1">
    <citation type="submission" date="2023-07" db="EMBL/GenBank/DDBJ databases">
        <title>Bacterial whole genome sequence for Sphingobium sp. HBC34.</title>
        <authorList>
            <person name="Le V."/>
            <person name="Ko S.-R."/>
            <person name="Ahn C.-Y."/>
            <person name="Oh H.-M."/>
        </authorList>
    </citation>
    <scope>NUCLEOTIDE SEQUENCE</scope>
    <source>
        <strain evidence="8">HBC34</strain>
    </source>
</reference>
<evidence type="ECO:0000256" key="2">
    <source>
        <dbReference type="ARBA" id="ARBA00022801"/>
    </source>
</evidence>
<evidence type="ECO:0000313" key="9">
    <source>
        <dbReference type="Proteomes" id="UP001176471"/>
    </source>
</evidence>
<keyword evidence="1" id="KW-0547">Nucleotide-binding</keyword>
<dbReference type="InterPro" id="IPR000212">
    <property type="entry name" value="DNA_helicase_UvrD/REP"/>
</dbReference>
<evidence type="ECO:0000259" key="7">
    <source>
        <dbReference type="Pfam" id="PF08378"/>
    </source>
</evidence>
<dbReference type="InterPro" id="IPR014016">
    <property type="entry name" value="UvrD-like_ATP-bd"/>
</dbReference>
<evidence type="ECO:0000313" key="8">
    <source>
        <dbReference type="EMBL" id="MDO7836898.1"/>
    </source>
</evidence>
<feature type="domain" description="UvrD-like helicase ATP-binding" evidence="6">
    <location>
        <begin position="220"/>
        <end position="298"/>
    </location>
</feature>
<dbReference type="Pfam" id="PF08378">
    <property type="entry name" value="NERD"/>
    <property type="match status" value="1"/>
</dbReference>
<dbReference type="EMBL" id="JAUQOM010000012">
    <property type="protein sequence ID" value="MDO7836898.1"/>
    <property type="molecule type" value="Genomic_DNA"/>
</dbReference>
<evidence type="ECO:0000259" key="6">
    <source>
        <dbReference type="Pfam" id="PF00580"/>
    </source>
</evidence>
<evidence type="ECO:0000256" key="5">
    <source>
        <dbReference type="ARBA" id="ARBA00034923"/>
    </source>
</evidence>
<keyword evidence="4" id="KW-0067">ATP-binding</keyword>
<keyword evidence="3" id="KW-0347">Helicase</keyword>
<accession>A0ABT8ZR13</accession>
<dbReference type="Pfam" id="PF00580">
    <property type="entry name" value="UvrD-helicase"/>
    <property type="match status" value="1"/>
</dbReference>
<keyword evidence="9" id="KW-1185">Reference proteome</keyword>
<dbReference type="RefSeq" id="WP_304537279.1">
    <property type="nucleotide sequence ID" value="NZ_JAUQOM010000012.1"/>
</dbReference>
<name>A0ABT8ZR13_9SPHN</name>
<dbReference type="PANTHER" id="PTHR11070">
    <property type="entry name" value="UVRD / RECB / PCRA DNA HELICASE FAMILY MEMBER"/>
    <property type="match status" value="1"/>
</dbReference>
<dbReference type="InterPro" id="IPR027417">
    <property type="entry name" value="P-loop_NTPase"/>
</dbReference>
<feature type="domain" description="NERD" evidence="7">
    <location>
        <begin position="3"/>
        <end position="105"/>
    </location>
</feature>
<dbReference type="Proteomes" id="UP001176471">
    <property type="component" value="Unassembled WGS sequence"/>
</dbReference>
<sequence>MTAGENRLFELMDTTLDNEWEIYIQPHLNGLRPDFVLLNPKVGVVVIEVKDWDLNAMAYDVRRYDGGRVELVASKDGRTFRVDNPFQKIRRYKDAIFNIYCPRLQARFGYAAIAATVVFPFASQARVKSLQLPFLKDEERAKAASYWPVAGEEQLRDLDVRAMFPVIKHEASRLMTPAIADDLRGWLVEPDFAREQREPLQLDRNQRSLADSRTESGFRRIRGPAGSGKSLVLAARAARLADEGKDVLIVTFNMTLWHYLRDLVAREVKKKGYLSRLTFVHFHEWCKDVCNEAGFEEEYALAMQPITKVMKLKLPPREEALRLKPVLPKVMNEAVPYVALEAARSGAAAKYDAVLVDEGQDYLPLWWNALREICKPGGEMWLAADVTQDIYGTAKNWTEAAMVGAGFPGGRWAQLDVSYRMPPDALRMARDFTRRFLPGETSVPPALDQSTLDLFPCDIRWVQTQDPDSMRQCVNEILTMMRRTGTNGLANADITFLANDIDFGRAVVDELNTYGVRTAHTFEREKMKQNRLKMAFYVGDARVKATTLHSFKGWETRLLVIHIRRAVGAEGMAAIYAGLTRLKRSQEGSFLTVVCSAPELQEFGASWSSQGAN</sequence>
<dbReference type="PANTHER" id="PTHR11070:SF2">
    <property type="entry name" value="ATP-DEPENDENT DNA HELICASE SRS2"/>
    <property type="match status" value="1"/>
</dbReference>
<evidence type="ECO:0000256" key="1">
    <source>
        <dbReference type="ARBA" id="ARBA00022741"/>
    </source>
</evidence>
<keyword evidence="2" id="KW-0378">Hydrolase</keyword>
<organism evidence="8 9">
    <name type="scientific">Sphingobium cyanobacteriorum</name>
    <dbReference type="NCBI Taxonomy" id="3063954"/>
    <lineage>
        <taxon>Bacteria</taxon>
        <taxon>Pseudomonadati</taxon>
        <taxon>Pseudomonadota</taxon>
        <taxon>Alphaproteobacteria</taxon>
        <taxon>Sphingomonadales</taxon>
        <taxon>Sphingomonadaceae</taxon>
        <taxon>Sphingobium</taxon>
    </lineage>
</organism>
<protein>
    <recommendedName>
        <fullName evidence="5">DNA 3'-5' helicase II</fullName>
    </recommendedName>
</protein>
<proteinExistence type="predicted"/>
<evidence type="ECO:0000256" key="4">
    <source>
        <dbReference type="ARBA" id="ARBA00022840"/>
    </source>
</evidence>
<gene>
    <name evidence="8" type="ORF">Q4610_17770</name>
</gene>
<dbReference type="InterPro" id="IPR011528">
    <property type="entry name" value="NERD"/>
</dbReference>